<dbReference type="Pfam" id="PF08239">
    <property type="entry name" value="SH3_3"/>
    <property type="match status" value="1"/>
</dbReference>
<protein>
    <recommendedName>
        <fullName evidence="3">SH3b domain-containing protein</fullName>
    </recommendedName>
</protein>
<feature type="compositionally biased region" description="Low complexity" evidence="1">
    <location>
        <begin position="68"/>
        <end position="80"/>
    </location>
</feature>
<evidence type="ECO:0000256" key="2">
    <source>
        <dbReference type="SAM" id="Phobius"/>
    </source>
</evidence>
<accession>A0A4R0PF13</accession>
<dbReference type="OrthoDB" id="8421932at2"/>
<keyword evidence="2" id="KW-0812">Transmembrane</keyword>
<proteinExistence type="predicted"/>
<keyword evidence="2" id="KW-1133">Transmembrane helix</keyword>
<evidence type="ECO:0000313" key="4">
    <source>
        <dbReference type="EMBL" id="TCD16416.1"/>
    </source>
</evidence>
<sequence length="304" mass="31045">MRRALNGMTGRVADGTRPGIAGQADGAAGGNPRRTGVFAIAGVAAVAVVAMAVARQAPVAPPAEIRAAAAADRQQAPEQEVAQTPAQPAGEAASKPASEPERPVALARAEPDAPAAEPETPQPAPVALTEEIGALPSGSARFGSPARTLPAAERVDTAFARLAPAQPGAREEVDASRTGSISPLASAMIAGEGSTGRVEIAETESDIAEIEEKLASEGAENFEVASTPAEAPPHRHDLTQSQTAGWVNMRAGPDNDAAVLTVVPANASIMAQDDCEHWCAVVYEGRQGYIYKSFIRRPGASAEG</sequence>
<feature type="compositionally biased region" description="Low complexity" evidence="1">
    <location>
        <begin position="105"/>
        <end position="119"/>
    </location>
</feature>
<reference evidence="4 5" key="1">
    <citation type="journal article" date="2015" name="Antonie Van Leeuwenhoek">
        <title>Oricola cellulosilytica gen. nov., sp. nov., a cellulose-degrading bacterium of the family Phyllobacteriaceae isolated from surface seashore water, and emended descriptions of Mesorhizobium loti and Phyllobacterium myrsinacearum.</title>
        <authorList>
            <person name="Hameed A."/>
            <person name="Shahina M."/>
            <person name="Lai W.A."/>
            <person name="Lin S.Y."/>
            <person name="Young L.S."/>
            <person name="Liu Y.C."/>
            <person name="Hsu Y.H."/>
            <person name="Young C.C."/>
        </authorList>
    </citation>
    <scope>NUCLEOTIDE SEQUENCE [LARGE SCALE GENOMIC DNA]</scope>
    <source>
        <strain evidence="4 5">KCTC 52183</strain>
    </source>
</reference>
<feature type="region of interest" description="Disordered" evidence="1">
    <location>
        <begin position="68"/>
        <end position="123"/>
    </location>
</feature>
<dbReference type="AlphaFoldDB" id="A0A4R0PF13"/>
<comment type="caution">
    <text evidence="4">The sequence shown here is derived from an EMBL/GenBank/DDBJ whole genome shotgun (WGS) entry which is preliminary data.</text>
</comment>
<keyword evidence="2" id="KW-0472">Membrane</keyword>
<evidence type="ECO:0000313" key="5">
    <source>
        <dbReference type="Proteomes" id="UP000291301"/>
    </source>
</evidence>
<dbReference type="Proteomes" id="UP000291301">
    <property type="component" value="Unassembled WGS sequence"/>
</dbReference>
<dbReference type="RefSeq" id="WP_131565260.1">
    <property type="nucleotide sequence ID" value="NZ_JAINFK010000001.1"/>
</dbReference>
<dbReference type="EMBL" id="SJST01000001">
    <property type="protein sequence ID" value="TCD16416.1"/>
    <property type="molecule type" value="Genomic_DNA"/>
</dbReference>
<organism evidence="4 5">
    <name type="scientific">Oricola cellulosilytica</name>
    <dbReference type="NCBI Taxonomy" id="1429082"/>
    <lineage>
        <taxon>Bacteria</taxon>
        <taxon>Pseudomonadati</taxon>
        <taxon>Pseudomonadota</taxon>
        <taxon>Alphaproteobacteria</taxon>
        <taxon>Hyphomicrobiales</taxon>
        <taxon>Ahrensiaceae</taxon>
        <taxon>Oricola</taxon>
    </lineage>
</organism>
<name>A0A4R0PF13_9HYPH</name>
<evidence type="ECO:0000256" key="1">
    <source>
        <dbReference type="SAM" id="MobiDB-lite"/>
    </source>
</evidence>
<keyword evidence="5" id="KW-1185">Reference proteome</keyword>
<gene>
    <name evidence="4" type="ORF">E0D97_03030</name>
</gene>
<feature type="region of interest" description="Disordered" evidence="1">
    <location>
        <begin position="1"/>
        <end position="31"/>
    </location>
</feature>
<feature type="transmembrane region" description="Helical" evidence="2">
    <location>
        <begin position="36"/>
        <end position="54"/>
    </location>
</feature>
<dbReference type="InterPro" id="IPR003646">
    <property type="entry name" value="SH3-like_bac-type"/>
</dbReference>
<feature type="domain" description="SH3b" evidence="3">
    <location>
        <begin position="247"/>
        <end position="295"/>
    </location>
</feature>
<dbReference type="Gene3D" id="2.30.30.40">
    <property type="entry name" value="SH3 Domains"/>
    <property type="match status" value="1"/>
</dbReference>
<evidence type="ECO:0000259" key="3">
    <source>
        <dbReference type="Pfam" id="PF08239"/>
    </source>
</evidence>